<dbReference type="GeneID" id="63683381"/>
<dbReference type="InterPro" id="IPR024624">
    <property type="entry name" value="Pyridox_Oxase_Alr4036_FMN-bd"/>
</dbReference>
<evidence type="ECO:0000313" key="2">
    <source>
        <dbReference type="EMBL" id="EJU02669.1"/>
    </source>
</evidence>
<reference evidence="2 3" key="1">
    <citation type="journal article" date="2012" name="Science">
        <title>The Paleozoic origin of enzymatic lignin decomposition reconstructed from 31 fungal genomes.</title>
        <authorList>
            <person name="Floudas D."/>
            <person name="Binder M."/>
            <person name="Riley R."/>
            <person name="Barry K."/>
            <person name="Blanchette R.A."/>
            <person name="Henrissat B."/>
            <person name="Martinez A.T."/>
            <person name="Otillar R."/>
            <person name="Spatafora J.W."/>
            <person name="Yadav J.S."/>
            <person name="Aerts A."/>
            <person name="Benoit I."/>
            <person name="Boyd A."/>
            <person name="Carlson A."/>
            <person name="Copeland A."/>
            <person name="Coutinho P.M."/>
            <person name="de Vries R.P."/>
            <person name="Ferreira P."/>
            <person name="Findley K."/>
            <person name="Foster B."/>
            <person name="Gaskell J."/>
            <person name="Glotzer D."/>
            <person name="Gorecki P."/>
            <person name="Heitman J."/>
            <person name="Hesse C."/>
            <person name="Hori C."/>
            <person name="Igarashi K."/>
            <person name="Jurgens J.A."/>
            <person name="Kallen N."/>
            <person name="Kersten P."/>
            <person name="Kohler A."/>
            <person name="Kuees U."/>
            <person name="Kumar T.K.A."/>
            <person name="Kuo A."/>
            <person name="LaButti K."/>
            <person name="Larrondo L.F."/>
            <person name="Lindquist E."/>
            <person name="Ling A."/>
            <person name="Lombard V."/>
            <person name="Lucas S."/>
            <person name="Lundell T."/>
            <person name="Martin R."/>
            <person name="McLaughlin D.J."/>
            <person name="Morgenstern I."/>
            <person name="Morin E."/>
            <person name="Murat C."/>
            <person name="Nagy L.G."/>
            <person name="Nolan M."/>
            <person name="Ohm R.A."/>
            <person name="Patyshakuliyeva A."/>
            <person name="Rokas A."/>
            <person name="Ruiz-Duenas F.J."/>
            <person name="Sabat G."/>
            <person name="Salamov A."/>
            <person name="Samejima M."/>
            <person name="Schmutz J."/>
            <person name="Slot J.C."/>
            <person name="St John F."/>
            <person name="Stenlid J."/>
            <person name="Sun H."/>
            <person name="Sun S."/>
            <person name="Syed K."/>
            <person name="Tsang A."/>
            <person name="Wiebenga A."/>
            <person name="Young D."/>
            <person name="Pisabarro A."/>
            <person name="Eastwood D.C."/>
            <person name="Martin F."/>
            <person name="Cullen D."/>
            <person name="Grigoriev I.V."/>
            <person name="Hibbett D.S."/>
        </authorList>
    </citation>
    <scope>NUCLEOTIDE SEQUENCE [LARGE SCALE GENOMIC DNA]</scope>
    <source>
        <strain evidence="2 3">DJM-731 SS1</strain>
    </source>
</reference>
<keyword evidence="3" id="KW-1185">Reference proteome</keyword>
<feature type="domain" description="Pyridoxamine 5'-phosphate oxidase Alr4036 family FMN-binding" evidence="1">
    <location>
        <begin position="8"/>
        <end position="103"/>
    </location>
</feature>
<dbReference type="SUPFAM" id="SSF50475">
    <property type="entry name" value="FMN-binding split barrel"/>
    <property type="match status" value="1"/>
</dbReference>
<dbReference type="OrthoDB" id="434253at2759"/>
<dbReference type="STRING" id="1858805.M5G1T7"/>
<dbReference type="GO" id="GO:0010181">
    <property type="term" value="F:FMN binding"/>
    <property type="evidence" value="ECO:0007669"/>
    <property type="project" value="InterPro"/>
</dbReference>
<protein>
    <recommendedName>
        <fullName evidence="1">Pyridoxamine 5'-phosphate oxidase Alr4036 family FMN-binding domain-containing protein</fullName>
    </recommendedName>
</protein>
<dbReference type="PANTHER" id="PTHR28243:SF1">
    <property type="entry name" value="PYRIDOXAMINE 5'-PHOSPHATE OXIDASE ALR4036 FAMILY FMN-BINDING DOMAIN-CONTAINING PROTEIN"/>
    <property type="match status" value="1"/>
</dbReference>
<dbReference type="Proteomes" id="UP000030653">
    <property type="component" value="Unassembled WGS sequence"/>
</dbReference>
<gene>
    <name evidence="2" type="ORF">DACRYDRAFT_106733</name>
</gene>
<dbReference type="EMBL" id="JH795861">
    <property type="protein sequence ID" value="EJU02669.1"/>
    <property type="molecule type" value="Genomic_DNA"/>
</dbReference>
<dbReference type="AlphaFoldDB" id="M5G1T7"/>
<dbReference type="InterPro" id="IPR012349">
    <property type="entry name" value="Split_barrel_FMN-bd"/>
</dbReference>
<evidence type="ECO:0000313" key="3">
    <source>
        <dbReference type="Proteomes" id="UP000030653"/>
    </source>
</evidence>
<accession>M5G1T7</accession>
<dbReference type="RefSeq" id="XP_040629563.1">
    <property type="nucleotide sequence ID" value="XM_040768319.1"/>
</dbReference>
<evidence type="ECO:0000259" key="1">
    <source>
        <dbReference type="Pfam" id="PF12766"/>
    </source>
</evidence>
<dbReference type="Gene3D" id="2.30.110.10">
    <property type="entry name" value="Electron Transport, Fmn-binding Protein, Chain A"/>
    <property type="match status" value="1"/>
</dbReference>
<sequence>MPNAAEPGWKALLDQATKDYPAVASTLATIDGDQARVRSVIPRTIMLAKPWLPLLITTTDSESFNCFCTPKVKQITDSSRKVELAWWFPEPMVQFRITANAYILPTPTHPLASSFPAARLSPSPDFDWEEERFNTYKNKMGASLRASFLRPIPGTPIDNYDVGKDWPAKIPAPGEETTDAEREQTRNALANFSLFVLEPFAVEYLELKIVPNQRTMWTLEGQDWKKTILVP</sequence>
<organism evidence="2 3">
    <name type="scientific">Dacryopinax primogenitus (strain DJM 731)</name>
    <name type="common">Brown rot fungus</name>
    <dbReference type="NCBI Taxonomy" id="1858805"/>
    <lineage>
        <taxon>Eukaryota</taxon>
        <taxon>Fungi</taxon>
        <taxon>Dikarya</taxon>
        <taxon>Basidiomycota</taxon>
        <taxon>Agaricomycotina</taxon>
        <taxon>Dacrymycetes</taxon>
        <taxon>Dacrymycetales</taxon>
        <taxon>Dacrymycetaceae</taxon>
        <taxon>Dacryopinax</taxon>
    </lineage>
</organism>
<name>M5G1T7_DACPD</name>
<dbReference type="HOGENOM" id="CLU_058669_1_1_1"/>
<dbReference type="OMA" id="LAWWIEG"/>
<dbReference type="PANTHER" id="PTHR28243">
    <property type="entry name" value="AGL049CP"/>
    <property type="match status" value="1"/>
</dbReference>
<dbReference type="Pfam" id="PF12766">
    <property type="entry name" value="Pyridox_oxase_2"/>
    <property type="match status" value="1"/>
</dbReference>
<proteinExistence type="predicted"/>